<dbReference type="InterPro" id="IPR026845">
    <property type="entry name" value="NXPH/NXPE"/>
</dbReference>
<evidence type="ECO:0000256" key="2">
    <source>
        <dbReference type="ARBA" id="ARBA00002224"/>
    </source>
</evidence>
<dbReference type="Proteomes" id="UP000324091">
    <property type="component" value="Chromosome 8"/>
</dbReference>
<dbReference type="SMART" id="SM00109">
    <property type="entry name" value="C1"/>
    <property type="match status" value="1"/>
</dbReference>
<keyword evidence="11 19" id="KW-0808">Transferase</keyword>
<keyword evidence="8" id="KW-1003">Cell membrane</keyword>
<evidence type="ECO:0000313" key="24">
    <source>
        <dbReference type="Proteomes" id="UP000324091"/>
    </source>
</evidence>
<dbReference type="SUPFAM" id="SSF50044">
    <property type="entry name" value="SH3-domain"/>
    <property type="match status" value="1"/>
</dbReference>
<dbReference type="GO" id="GO:0042383">
    <property type="term" value="C:sarcolemma"/>
    <property type="evidence" value="ECO:0007669"/>
    <property type="project" value="UniProtKB-SubCell"/>
</dbReference>
<dbReference type="PANTHER" id="PTHR11680">
    <property type="entry name" value="SERINE HYDROXYMETHYLTRANSFERASE"/>
    <property type="match status" value="1"/>
</dbReference>
<keyword evidence="7 18" id="KW-0728">SH3 domain</keyword>
<evidence type="ECO:0000256" key="19">
    <source>
        <dbReference type="RuleBase" id="RU000585"/>
    </source>
</evidence>
<evidence type="ECO:0000256" key="7">
    <source>
        <dbReference type="ARBA" id="ARBA00022443"/>
    </source>
</evidence>
<gene>
    <name evidence="23" type="ORF">D4764_08G0004360</name>
</gene>
<comment type="caution">
    <text evidence="23">The sequence shown here is derived from an EMBL/GenBank/DDBJ whole genome shotgun (WGS) entry which is preliminary data.</text>
</comment>
<dbReference type="PROSITE" id="PS00096">
    <property type="entry name" value="SHMT"/>
    <property type="match status" value="1"/>
</dbReference>
<evidence type="ECO:0000256" key="9">
    <source>
        <dbReference type="ARBA" id="ARBA00022490"/>
    </source>
</evidence>
<feature type="domain" description="SH3" evidence="21">
    <location>
        <begin position="212"/>
        <end position="271"/>
    </location>
</feature>
<feature type="compositionally biased region" description="Polar residues" evidence="20">
    <location>
        <begin position="468"/>
        <end position="492"/>
    </location>
</feature>
<evidence type="ECO:0000256" key="8">
    <source>
        <dbReference type="ARBA" id="ARBA00022475"/>
    </source>
</evidence>
<dbReference type="InterPro" id="IPR046349">
    <property type="entry name" value="C1-like_sf"/>
</dbReference>
<feature type="region of interest" description="Disordered" evidence="20">
    <location>
        <begin position="172"/>
        <end position="208"/>
    </location>
</feature>
<evidence type="ECO:0000256" key="10">
    <source>
        <dbReference type="ARBA" id="ARBA00022563"/>
    </source>
</evidence>
<dbReference type="GO" id="GO:0019264">
    <property type="term" value="P:glycine biosynthetic process from serine"/>
    <property type="evidence" value="ECO:0007669"/>
    <property type="project" value="InterPro"/>
</dbReference>
<dbReference type="FunFam" id="3.40.640.10:FF:000050">
    <property type="entry name" value="Serine hydroxymethyltransferase"/>
    <property type="match status" value="1"/>
</dbReference>
<dbReference type="FunFam" id="2.30.30.40:FF:000237">
    <property type="entry name" value="SH3 and cysteine rich domain 3"/>
    <property type="match status" value="1"/>
</dbReference>
<organism evidence="23 24">
    <name type="scientific">Takifugu flavidus</name>
    <name type="common">sansaifugu</name>
    <dbReference type="NCBI Taxonomy" id="433684"/>
    <lineage>
        <taxon>Eukaryota</taxon>
        <taxon>Metazoa</taxon>
        <taxon>Chordata</taxon>
        <taxon>Craniata</taxon>
        <taxon>Vertebrata</taxon>
        <taxon>Euteleostomi</taxon>
        <taxon>Actinopterygii</taxon>
        <taxon>Neopterygii</taxon>
        <taxon>Teleostei</taxon>
        <taxon>Neoteleostei</taxon>
        <taxon>Acanthomorphata</taxon>
        <taxon>Eupercaria</taxon>
        <taxon>Tetraodontiformes</taxon>
        <taxon>Tetradontoidea</taxon>
        <taxon>Tetraodontidae</taxon>
        <taxon>Takifugu</taxon>
    </lineage>
</organism>
<dbReference type="InterPro" id="IPR049943">
    <property type="entry name" value="Ser_HO-MeTrfase-like"/>
</dbReference>
<dbReference type="CDD" id="cd20882">
    <property type="entry name" value="C1_Stac3"/>
    <property type="match status" value="1"/>
</dbReference>
<feature type="region of interest" description="Disordered" evidence="20">
    <location>
        <begin position="464"/>
        <end position="492"/>
    </location>
</feature>
<dbReference type="PROSITE" id="PS50081">
    <property type="entry name" value="ZF_DAG_PE_2"/>
    <property type="match status" value="1"/>
</dbReference>
<dbReference type="Gene3D" id="2.30.30.40">
    <property type="entry name" value="SH3 Domains"/>
    <property type="match status" value="1"/>
</dbReference>
<dbReference type="FunFam" id="3.30.60.20:FF:000022">
    <property type="entry name" value="SH3 and cysteine-rich domain-containing protein 3 isoform 2"/>
    <property type="match status" value="1"/>
</dbReference>
<dbReference type="Gene3D" id="3.40.640.10">
    <property type="entry name" value="Type I PLP-dependent aspartate aminotransferase-like (Major domain)"/>
    <property type="match status" value="1"/>
</dbReference>
<dbReference type="PRINTS" id="PR00452">
    <property type="entry name" value="SH3DOMAIN"/>
</dbReference>
<evidence type="ECO:0000256" key="12">
    <source>
        <dbReference type="ARBA" id="ARBA00022723"/>
    </source>
</evidence>
<dbReference type="InterPro" id="IPR015424">
    <property type="entry name" value="PyrdxlP-dep_Trfase"/>
</dbReference>
<dbReference type="PANTHER" id="PTHR11680:SF28">
    <property type="entry name" value="SERINE HYDROXYMETHYLTRANSFERASE, MITOCHONDRIAL"/>
    <property type="match status" value="1"/>
</dbReference>
<dbReference type="PROSITE" id="PS50002">
    <property type="entry name" value="SH3"/>
    <property type="match status" value="1"/>
</dbReference>
<dbReference type="GO" id="GO:0030170">
    <property type="term" value="F:pyridoxal phosphate binding"/>
    <property type="evidence" value="ECO:0007669"/>
    <property type="project" value="InterPro"/>
</dbReference>
<keyword evidence="17" id="KW-0472">Membrane</keyword>
<dbReference type="UniPathway" id="UPA00193"/>
<dbReference type="SMART" id="SM00326">
    <property type="entry name" value="SH3"/>
    <property type="match status" value="1"/>
</dbReference>
<sequence>MDLEDDKHSLDIHDNPPVPDNVVKEDGDTVYFIYEEEVEVEEKEPEPQEPVVRVNDKPHKFKDHYCKKPKFCDVCARMIVLNNKFALRCKNCKTNIHHSCQSYVEFQRCFGKIPPGFRRAYSSPLYSSDQPDSNNPNRNDPVFDTLRVGVIMANKERKKNENDKKNMMMMMEEEEEENQQPKENEEGGEGKPEDKKEKGGDKADEKAKGTFSQSHYYLALYRFKAIEKDDLDFHPGDRITVLDDSNEEWWRGKMGEKSGYFPTNYLIKIVVKKGDEKGGYLKVSTGRKLGYFPADLLEEITVQETAKPLGFPRQQRKVDVRGRRGVVGAALNVKQVEKNLQIISTKHKTPSYGSHAPYGWSQNVSQALDQYQYRPVSKVKPPAKTSAKSKKILGWGDFYFNVKTVKFSLLVTGKIVDHINGTFSVYFRHNSSRLGNISVSIVPPSKAVGWEVFEPGPHSKNSVLDPDLTSQFGPPQSTSANTPNQQKPQNDATVVSELNCRVEYQRTNRSKKTKPCMYDPGQTCYSENTQSQAAWICAKPFKVICIFIAFFGTDYRLVQKPLVLRATGCAGQSCSRGLSWTGQESLAQDDPEMWKLLQQEKDRQCRGLELIASENFCSRAALEAQGSCLNNKYSEGYPGQRYYGGAEIVDQIELLCQKRALSTFGLDPNLWGVNVQPYSGSPANFAAYTSVLQPHDRIMGLDLPDGGHLTHGYMTDTKRISATSIYFESMPYKLDPSTGLIDYDQLEKTARLFRPRLIIAGTSAYARLIDYARMKKLCVELNSYLLADMAHISGLVAAGAVPSPFEHADLVTTTTHKSLRGARAGLIFYRKGVRSVDKKGKEVLYNLQERVNFAVFPSLQGGPHNHAIGGVAVALKQASTPMFKQYISQVMLNAKSMANALLKRGYTLVSGGTDNHLVLVDLRPRGMDGARAERVLELVSITANKNTCPGDKSALTPGGMRLGTPALTSRQFKEADFEKVVAFIDEGIQIALDVKKKTGNLASFKAFLLEDAETASRIAELRQRVELFARPFPMPGFTDH</sequence>
<dbReference type="SUPFAM" id="SSF53383">
    <property type="entry name" value="PLP-dependent transferases"/>
    <property type="match status" value="1"/>
</dbReference>
<evidence type="ECO:0000259" key="21">
    <source>
        <dbReference type="PROSITE" id="PS50002"/>
    </source>
</evidence>
<comment type="cofactor">
    <cofactor evidence="1 19">
        <name>pyridoxal 5'-phosphate</name>
        <dbReference type="ChEBI" id="CHEBI:597326"/>
    </cofactor>
</comment>
<keyword evidence="14" id="KW-0863">Zinc-finger</keyword>
<feature type="compositionally biased region" description="Basic and acidic residues" evidence="20">
    <location>
        <begin position="179"/>
        <end position="208"/>
    </location>
</feature>
<feature type="compositionally biased region" description="Basic and acidic residues" evidence="20">
    <location>
        <begin position="1"/>
        <end position="14"/>
    </location>
</feature>
<evidence type="ECO:0000256" key="16">
    <source>
        <dbReference type="ARBA" id="ARBA00022898"/>
    </source>
</evidence>
<dbReference type="Pfam" id="PF00464">
    <property type="entry name" value="SHMT"/>
    <property type="match status" value="1"/>
</dbReference>
<proteinExistence type="inferred from homology"/>
<dbReference type="GO" id="GO:0032259">
    <property type="term" value="P:methylation"/>
    <property type="evidence" value="ECO:0007669"/>
    <property type="project" value="UniProtKB-KW"/>
</dbReference>
<accession>A0A5C6MNT5</accession>
<protein>
    <recommendedName>
        <fullName evidence="19">Serine hydroxymethyltransferase</fullName>
        <ecNumber evidence="19">2.1.2.1</ecNumber>
    </recommendedName>
</protein>
<evidence type="ECO:0000256" key="14">
    <source>
        <dbReference type="ARBA" id="ARBA00022771"/>
    </source>
</evidence>
<dbReference type="CDD" id="cd00378">
    <property type="entry name" value="SHMT"/>
    <property type="match status" value="1"/>
</dbReference>
<dbReference type="InterPro" id="IPR002219">
    <property type="entry name" value="PKC_DAG/PE"/>
</dbReference>
<keyword evidence="9" id="KW-0963">Cytoplasm</keyword>
<dbReference type="EMBL" id="RHFK02000021">
    <property type="protein sequence ID" value="TWW56449.1"/>
    <property type="molecule type" value="Genomic_DNA"/>
</dbReference>
<evidence type="ECO:0000256" key="18">
    <source>
        <dbReference type="PROSITE-ProRule" id="PRU00192"/>
    </source>
</evidence>
<feature type="compositionally biased region" description="Polar residues" evidence="20">
    <location>
        <begin position="124"/>
        <end position="138"/>
    </location>
</feature>
<dbReference type="InterPro" id="IPR015421">
    <property type="entry name" value="PyrdxlP-dep_Trfase_major"/>
</dbReference>
<dbReference type="GO" id="GO:0004372">
    <property type="term" value="F:glycine hydroxymethyltransferase activity"/>
    <property type="evidence" value="ECO:0007669"/>
    <property type="project" value="UniProtKB-EC"/>
</dbReference>
<keyword evidence="12" id="KW-0479">Metal-binding</keyword>
<dbReference type="GO" id="GO:0035999">
    <property type="term" value="P:tetrahydrofolate interconversion"/>
    <property type="evidence" value="ECO:0007669"/>
    <property type="project" value="UniProtKB-UniPathway"/>
</dbReference>
<dbReference type="InterPro" id="IPR019798">
    <property type="entry name" value="Ser_HO-MeTrfase_PLP_BS"/>
</dbReference>
<reference evidence="23 24" key="1">
    <citation type="submission" date="2019-04" db="EMBL/GenBank/DDBJ databases">
        <title>Chromosome genome assembly for Takifugu flavidus.</title>
        <authorList>
            <person name="Xiao S."/>
        </authorList>
    </citation>
    <scope>NUCLEOTIDE SEQUENCE [LARGE SCALE GENOMIC DNA]</scope>
    <source>
        <strain evidence="23">HTHZ2018</strain>
        <tissue evidence="23">Muscle</tissue>
    </source>
</reference>
<dbReference type="Pfam" id="PF00130">
    <property type="entry name" value="C1_1"/>
    <property type="match status" value="1"/>
</dbReference>
<dbReference type="HAMAP" id="MF_00051">
    <property type="entry name" value="SHMT"/>
    <property type="match status" value="1"/>
</dbReference>
<comment type="catalytic activity">
    <reaction evidence="19">
        <text>(6R)-5,10-methylene-5,6,7,8-tetrahydrofolate + glycine + H2O = (6S)-5,6,7,8-tetrahydrofolate + L-serine</text>
        <dbReference type="Rhea" id="RHEA:15481"/>
        <dbReference type="ChEBI" id="CHEBI:15377"/>
        <dbReference type="ChEBI" id="CHEBI:15636"/>
        <dbReference type="ChEBI" id="CHEBI:33384"/>
        <dbReference type="ChEBI" id="CHEBI:57305"/>
        <dbReference type="ChEBI" id="CHEBI:57453"/>
        <dbReference type="EC" id="2.1.2.1"/>
    </reaction>
</comment>
<comment type="similarity">
    <text evidence="6 19">Belongs to the SHMT family.</text>
</comment>
<evidence type="ECO:0000256" key="20">
    <source>
        <dbReference type="SAM" id="MobiDB-lite"/>
    </source>
</evidence>
<name>A0A5C6MNT5_9TELE</name>
<dbReference type="GO" id="GO:0008168">
    <property type="term" value="F:methyltransferase activity"/>
    <property type="evidence" value="ECO:0007669"/>
    <property type="project" value="UniProtKB-KW"/>
</dbReference>
<comment type="function">
    <text evidence="2 19">Interconversion of serine and glycine.</text>
</comment>
<dbReference type="Gene3D" id="3.90.1150.10">
    <property type="entry name" value="Aspartate Aminotransferase, domain 1"/>
    <property type="match status" value="1"/>
</dbReference>
<evidence type="ECO:0000313" key="23">
    <source>
        <dbReference type="EMBL" id="TWW56449.1"/>
    </source>
</evidence>
<evidence type="ECO:0000256" key="4">
    <source>
        <dbReference type="ARBA" id="ARBA00004496"/>
    </source>
</evidence>
<keyword evidence="13" id="KW-0677">Repeat</keyword>
<comment type="pathway">
    <text evidence="5 19">One-carbon metabolism; tetrahydrofolate interconversion.</text>
</comment>
<feature type="domain" description="Phorbol-ester/DAG-type" evidence="22">
    <location>
        <begin position="58"/>
        <end position="109"/>
    </location>
</feature>
<dbReference type="GO" id="GO:0008270">
    <property type="term" value="F:zinc ion binding"/>
    <property type="evidence" value="ECO:0007669"/>
    <property type="project" value="UniProtKB-KW"/>
</dbReference>
<keyword evidence="23" id="KW-0489">Methyltransferase</keyword>
<comment type="subcellular location">
    <subcellularLocation>
        <location evidence="3">Cell membrane</location>
        <location evidence="3">Sarcolemma</location>
        <topology evidence="3">Peripheral membrane protein</topology>
        <orientation evidence="3">Cytoplasmic side</orientation>
    </subcellularLocation>
    <subcellularLocation>
        <location evidence="4">Cytoplasm</location>
    </subcellularLocation>
</comment>
<keyword evidence="16 19" id="KW-0663">Pyridoxal phosphate</keyword>
<evidence type="ECO:0000256" key="5">
    <source>
        <dbReference type="ARBA" id="ARBA00004777"/>
    </source>
</evidence>
<dbReference type="EC" id="2.1.2.1" evidence="19"/>
<evidence type="ECO:0000256" key="13">
    <source>
        <dbReference type="ARBA" id="ARBA00022737"/>
    </source>
</evidence>
<feature type="region of interest" description="Disordered" evidence="20">
    <location>
        <begin position="1"/>
        <end position="20"/>
    </location>
</feature>
<dbReference type="Gene3D" id="3.30.60.20">
    <property type="match status" value="1"/>
</dbReference>
<dbReference type="Pfam" id="PF00018">
    <property type="entry name" value="SH3_1"/>
    <property type="match status" value="1"/>
</dbReference>
<dbReference type="Pfam" id="PF06312">
    <property type="entry name" value="Neurexophilin"/>
    <property type="match status" value="2"/>
</dbReference>
<evidence type="ECO:0000256" key="3">
    <source>
        <dbReference type="ARBA" id="ARBA00004278"/>
    </source>
</evidence>
<dbReference type="NCBIfam" id="NF000586">
    <property type="entry name" value="PRK00011.1"/>
    <property type="match status" value="1"/>
</dbReference>
<dbReference type="InterPro" id="IPR036028">
    <property type="entry name" value="SH3-like_dom_sf"/>
</dbReference>
<dbReference type="GO" id="GO:0005739">
    <property type="term" value="C:mitochondrion"/>
    <property type="evidence" value="ECO:0007669"/>
    <property type="project" value="TreeGrafter"/>
</dbReference>
<evidence type="ECO:0000256" key="6">
    <source>
        <dbReference type="ARBA" id="ARBA00006376"/>
    </source>
</evidence>
<evidence type="ECO:0000259" key="22">
    <source>
        <dbReference type="PROSITE" id="PS50081"/>
    </source>
</evidence>
<feature type="region of interest" description="Disordered" evidence="20">
    <location>
        <begin position="121"/>
        <end position="142"/>
    </location>
</feature>
<dbReference type="InterPro" id="IPR015422">
    <property type="entry name" value="PyrdxlP-dep_Trfase_small"/>
</dbReference>
<dbReference type="AlphaFoldDB" id="A0A5C6MNT5"/>
<dbReference type="InterPro" id="IPR039429">
    <property type="entry name" value="SHMT-like_dom"/>
</dbReference>
<dbReference type="InterPro" id="IPR001085">
    <property type="entry name" value="Ser_HO-MeTrfase"/>
</dbReference>
<dbReference type="SUPFAM" id="SSF57889">
    <property type="entry name" value="Cysteine-rich domain"/>
    <property type="match status" value="1"/>
</dbReference>
<evidence type="ECO:0000256" key="15">
    <source>
        <dbReference type="ARBA" id="ARBA00022833"/>
    </source>
</evidence>
<keyword evidence="10 19" id="KW-0554">One-carbon metabolism</keyword>
<keyword evidence="15" id="KW-0862">Zinc</keyword>
<evidence type="ECO:0000256" key="17">
    <source>
        <dbReference type="ARBA" id="ARBA00023136"/>
    </source>
</evidence>
<keyword evidence="24" id="KW-1185">Reference proteome</keyword>
<dbReference type="PROSITE" id="PS00479">
    <property type="entry name" value="ZF_DAG_PE_1"/>
    <property type="match status" value="1"/>
</dbReference>
<dbReference type="InterPro" id="IPR001452">
    <property type="entry name" value="SH3_domain"/>
</dbReference>
<evidence type="ECO:0000256" key="11">
    <source>
        <dbReference type="ARBA" id="ARBA00022679"/>
    </source>
</evidence>
<evidence type="ECO:0000256" key="1">
    <source>
        <dbReference type="ARBA" id="ARBA00001933"/>
    </source>
</evidence>